<proteinExistence type="predicted"/>
<dbReference type="AlphaFoldDB" id="A0A2K8L5J5"/>
<evidence type="ECO:0000256" key="2">
    <source>
        <dbReference type="SAM" id="SignalP"/>
    </source>
</evidence>
<reference evidence="3 4" key="1">
    <citation type="submission" date="2016-12" db="EMBL/GenBank/DDBJ databases">
        <title>Isolation and genomic insights into novel planktonic Zetaproteobacteria from stratified waters of the Chesapeake Bay.</title>
        <authorList>
            <person name="McAllister S.M."/>
            <person name="Kato S."/>
            <person name="Chan C.S."/>
            <person name="Chiu B.K."/>
            <person name="Field E.K."/>
        </authorList>
    </citation>
    <scope>NUCLEOTIDE SEQUENCE [LARGE SCALE GENOMIC DNA]</scope>
    <source>
        <strain evidence="3 4">CP-8</strain>
    </source>
</reference>
<evidence type="ECO:0000313" key="3">
    <source>
        <dbReference type="EMBL" id="ATX82590.1"/>
    </source>
</evidence>
<sequence>MKYIRFVMYAAVVAISVPFSAIADDIAGFCDCSEADTSSSKVTICHYPPGKDSNRHTIEVAQPAVSAHLAHGDVLGPCPEDEGEDKDSSPEAIAGSPCTCADGSVGSWVHGEVKGPESMREVHGQ</sequence>
<accession>A0A2K8L5J5</accession>
<dbReference type="Proteomes" id="UP000231637">
    <property type="component" value="Chromosome"/>
</dbReference>
<feature type="chain" id="PRO_5014739353" evidence="2">
    <location>
        <begin position="24"/>
        <end position="125"/>
    </location>
</feature>
<evidence type="ECO:0000313" key="4">
    <source>
        <dbReference type="Proteomes" id="UP000231637"/>
    </source>
</evidence>
<dbReference type="KEGG" id="mfn:Ga0123462_1743"/>
<gene>
    <name evidence="3" type="ORF">Ga0123462_1743</name>
</gene>
<organism evidence="3 4">
    <name type="scientific">Mariprofundus ferrinatatus</name>
    <dbReference type="NCBI Taxonomy" id="1921087"/>
    <lineage>
        <taxon>Bacteria</taxon>
        <taxon>Pseudomonadati</taxon>
        <taxon>Pseudomonadota</taxon>
        <taxon>Candidatius Mariprofundia</taxon>
        <taxon>Mariprofundales</taxon>
        <taxon>Mariprofundaceae</taxon>
        <taxon>Mariprofundus</taxon>
    </lineage>
</organism>
<feature type="compositionally biased region" description="Basic and acidic residues" evidence="1">
    <location>
        <begin position="111"/>
        <end position="125"/>
    </location>
</feature>
<dbReference type="EMBL" id="CP018800">
    <property type="protein sequence ID" value="ATX82590.1"/>
    <property type="molecule type" value="Genomic_DNA"/>
</dbReference>
<keyword evidence="2" id="KW-0732">Signal</keyword>
<protein>
    <submittedName>
        <fullName evidence="3">Uncharacterized protein</fullName>
    </submittedName>
</protein>
<feature type="region of interest" description="Disordered" evidence="1">
    <location>
        <begin position="72"/>
        <end position="125"/>
    </location>
</feature>
<dbReference type="OrthoDB" id="5295940at2"/>
<feature type="signal peptide" evidence="2">
    <location>
        <begin position="1"/>
        <end position="23"/>
    </location>
</feature>
<keyword evidence="4" id="KW-1185">Reference proteome</keyword>
<evidence type="ECO:0000256" key="1">
    <source>
        <dbReference type="SAM" id="MobiDB-lite"/>
    </source>
</evidence>
<name>A0A2K8L5J5_9PROT</name>
<dbReference type="RefSeq" id="WP_100265921.1">
    <property type="nucleotide sequence ID" value="NZ_CP018800.1"/>
</dbReference>